<dbReference type="AlphaFoldDB" id="A0A1Y2ECR8"/>
<dbReference type="Proteomes" id="UP000193920">
    <property type="component" value="Unassembled WGS sequence"/>
</dbReference>
<evidence type="ECO:0000313" key="1">
    <source>
        <dbReference type="EMBL" id="ORY69360.1"/>
    </source>
</evidence>
<reference evidence="1 2" key="1">
    <citation type="submission" date="2016-08" db="EMBL/GenBank/DDBJ databases">
        <title>A Parts List for Fungal Cellulosomes Revealed by Comparative Genomics.</title>
        <authorList>
            <consortium name="DOE Joint Genome Institute"/>
            <person name="Haitjema C.H."/>
            <person name="Gilmore S.P."/>
            <person name="Henske J.K."/>
            <person name="Solomon K.V."/>
            <person name="De Groot R."/>
            <person name="Kuo A."/>
            <person name="Mondo S.J."/>
            <person name="Salamov A.A."/>
            <person name="Labutti K."/>
            <person name="Zhao Z."/>
            <person name="Chiniquy J."/>
            <person name="Barry K."/>
            <person name="Brewer H.M."/>
            <person name="Purvine S.O."/>
            <person name="Wright A.T."/>
            <person name="Boxma B."/>
            <person name="Van Alen T."/>
            <person name="Hackstein J.H."/>
            <person name="Baker S.E."/>
            <person name="Grigoriev I.V."/>
            <person name="O'Malley M.A."/>
        </authorList>
    </citation>
    <scope>NUCLEOTIDE SEQUENCE [LARGE SCALE GENOMIC DNA]</scope>
    <source>
        <strain evidence="1 2">G1</strain>
    </source>
</reference>
<dbReference type="EMBL" id="MCOG01000044">
    <property type="protein sequence ID" value="ORY69360.1"/>
    <property type="molecule type" value="Genomic_DNA"/>
</dbReference>
<comment type="caution">
    <text evidence="1">The sequence shown here is derived from an EMBL/GenBank/DDBJ whole genome shotgun (WGS) entry which is preliminary data.</text>
</comment>
<keyword evidence="2" id="KW-1185">Reference proteome</keyword>
<protein>
    <submittedName>
        <fullName evidence="1">Uncharacterized protein</fullName>
    </submittedName>
</protein>
<gene>
    <name evidence="1" type="ORF">LY90DRAFT_667468</name>
</gene>
<evidence type="ECO:0000313" key="2">
    <source>
        <dbReference type="Proteomes" id="UP000193920"/>
    </source>
</evidence>
<name>A0A1Y2ECR8_9FUNG</name>
<accession>A0A1Y2ECR8</accession>
<dbReference type="OrthoDB" id="10321207at2759"/>
<organism evidence="1 2">
    <name type="scientific">Neocallimastix californiae</name>
    <dbReference type="NCBI Taxonomy" id="1754190"/>
    <lineage>
        <taxon>Eukaryota</taxon>
        <taxon>Fungi</taxon>
        <taxon>Fungi incertae sedis</taxon>
        <taxon>Chytridiomycota</taxon>
        <taxon>Chytridiomycota incertae sedis</taxon>
        <taxon>Neocallimastigomycetes</taxon>
        <taxon>Neocallimastigales</taxon>
        <taxon>Neocallimastigaceae</taxon>
        <taxon>Neocallimastix</taxon>
    </lineage>
</organism>
<sequence>MNKDIKMQNYTNEKAVENLKYNHIKKIEELKRIHSEGLKRGEKLRQKLEKQYQLNLYRNRAIMNSFGGDILSLSMRELIEKYDGDLSKYFAERAANTINKKLPPLPKSLVSFRRRREFINEAKKRANENQKK</sequence>
<proteinExistence type="predicted"/>